<dbReference type="GO" id="GO:0000724">
    <property type="term" value="P:double-strand break repair via homologous recombination"/>
    <property type="evidence" value="ECO:0007669"/>
    <property type="project" value="TreeGrafter"/>
</dbReference>
<name>A0A5N5FGS5_9ROSA</name>
<evidence type="ECO:0000259" key="17">
    <source>
        <dbReference type="PROSITE" id="PS51805"/>
    </source>
</evidence>
<dbReference type="Pfam" id="PF00097">
    <property type="entry name" value="zf-C3HC4"/>
    <property type="match status" value="1"/>
</dbReference>
<dbReference type="InterPro" id="IPR034732">
    <property type="entry name" value="EPHD"/>
</dbReference>
<keyword evidence="7 13" id="KW-0863">Zinc-finger</keyword>
<dbReference type="Gene3D" id="3.40.50.10190">
    <property type="entry name" value="BRCT domain"/>
    <property type="match status" value="2"/>
</dbReference>
<evidence type="ECO:0000259" key="15">
    <source>
        <dbReference type="PROSITE" id="PS50089"/>
    </source>
</evidence>
<dbReference type="PROSITE" id="PS00518">
    <property type="entry name" value="ZF_RING_1"/>
    <property type="match status" value="1"/>
</dbReference>
<reference evidence="18 19" key="3">
    <citation type="submission" date="2019-11" db="EMBL/GenBank/DDBJ databases">
        <title>A de novo genome assembly of a pear dwarfing rootstock.</title>
        <authorList>
            <person name="Wang F."/>
            <person name="Wang J."/>
            <person name="Li S."/>
            <person name="Zhang Y."/>
            <person name="Fang M."/>
            <person name="Ma L."/>
            <person name="Zhao Y."/>
            <person name="Jiang S."/>
        </authorList>
    </citation>
    <scope>NUCLEOTIDE SEQUENCE [LARGE SCALE GENOMIC DNA]</scope>
    <source>
        <strain evidence="18">S2</strain>
        <tissue evidence="18">Leaf</tissue>
    </source>
</reference>
<keyword evidence="5" id="KW-0677">Repeat</keyword>
<dbReference type="Proteomes" id="UP000327157">
    <property type="component" value="Chromosome 10"/>
</dbReference>
<evidence type="ECO:0000256" key="8">
    <source>
        <dbReference type="ARBA" id="ARBA00022833"/>
    </source>
</evidence>
<evidence type="ECO:0000259" key="16">
    <source>
        <dbReference type="PROSITE" id="PS50172"/>
    </source>
</evidence>
<dbReference type="GO" id="GO:0008270">
    <property type="term" value="F:zinc ion binding"/>
    <property type="evidence" value="ECO:0007669"/>
    <property type="project" value="UniProtKB-KW"/>
</dbReference>
<reference evidence="18 19" key="1">
    <citation type="submission" date="2019-09" db="EMBL/GenBank/DDBJ databases">
        <authorList>
            <person name="Ou C."/>
        </authorList>
    </citation>
    <scope>NUCLEOTIDE SEQUENCE [LARGE SCALE GENOMIC DNA]</scope>
    <source>
        <strain evidence="18">S2</strain>
        <tissue evidence="18">Leaf</tissue>
    </source>
</reference>
<keyword evidence="8" id="KW-0862">Zinc</keyword>
<evidence type="ECO:0000256" key="1">
    <source>
        <dbReference type="ARBA" id="ARBA00004123"/>
    </source>
</evidence>
<dbReference type="InterPro" id="IPR001357">
    <property type="entry name" value="BRCT_dom"/>
</dbReference>
<dbReference type="SUPFAM" id="SSF52113">
    <property type="entry name" value="BRCT domain"/>
    <property type="match status" value="1"/>
</dbReference>
<dbReference type="SMART" id="SM00184">
    <property type="entry name" value="RING"/>
    <property type="match status" value="2"/>
</dbReference>
<reference evidence="19" key="2">
    <citation type="submission" date="2019-10" db="EMBL/GenBank/DDBJ databases">
        <title>A de novo genome assembly of a pear dwarfing rootstock.</title>
        <authorList>
            <person name="Wang F."/>
            <person name="Wang J."/>
            <person name="Li S."/>
            <person name="Zhang Y."/>
            <person name="Fang M."/>
            <person name="Ma L."/>
            <person name="Zhao Y."/>
            <person name="Jiang S."/>
        </authorList>
    </citation>
    <scope>NUCLEOTIDE SEQUENCE [LARGE SCALE GENOMIC DNA]</scope>
</reference>
<keyword evidence="11" id="KW-0131">Cell cycle</keyword>
<feature type="compositionally biased region" description="Polar residues" evidence="14">
    <location>
        <begin position="926"/>
        <end position="953"/>
    </location>
</feature>
<evidence type="ECO:0000256" key="6">
    <source>
        <dbReference type="ARBA" id="ARBA00022763"/>
    </source>
</evidence>
<comment type="caution">
    <text evidence="18">The sequence shown here is derived from an EMBL/GenBank/DDBJ whole genome shotgun (WGS) entry which is preliminary data.</text>
</comment>
<dbReference type="GO" id="GO:0045944">
    <property type="term" value="P:positive regulation of transcription by RNA polymerase II"/>
    <property type="evidence" value="ECO:0007669"/>
    <property type="project" value="TreeGrafter"/>
</dbReference>
<dbReference type="FunFam" id="3.40.50.10190:FF:000006">
    <property type="entry name" value="Breast cancer type 1 susceptibility protein homolog"/>
    <property type="match status" value="1"/>
</dbReference>
<evidence type="ECO:0000256" key="2">
    <source>
        <dbReference type="ARBA" id="ARBA00004286"/>
    </source>
</evidence>
<evidence type="ECO:0000256" key="5">
    <source>
        <dbReference type="ARBA" id="ARBA00022737"/>
    </source>
</evidence>
<dbReference type="PROSITE" id="PS50172">
    <property type="entry name" value="BRCT"/>
    <property type="match status" value="2"/>
</dbReference>
<dbReference type="Pfam" id="PF13771">
    <property type="entry name" value="zf-HC5HC2H"/>
    <property type="match status" value="1"/>
</dbReference>
<dbReference type="GO" id="GO:0004842">
    <property type="term" value="F:ubiquitin-protein transferase activity"/>
    <property type="evidence" value="ECO:0007669"/>
    <property type="project" value="TreeGrafter"/>
</dbReference>
<keyword evidence="10" id="KW-0539">Nucleus</keyword>
<evidence type="ECO:0000256" key="11">
    <source>
        <dbReference type="ARBA" id="ARBA00023306"/>
    </source>
</evidence>
<protein>
    <recommendedName>
        <fullName evidence="12">RING-type E3 ubiquitin transferase BRCA1</fullName>
    </recommendedName>
</protein>
<accession>A0A5N5FGS5</accession>
<dbReference type="SMART" id="SM00292">
    <property type="entry name" value="BRCT"/>
    <property type="match status" value="2"/>
</dbReference>
<proteinExistence type="predicted"/>
<dbReference type="Pfam" id="PF00533">
    <property type="entry name" value="BRCT"/>
    <property type="match status" value="1"/>
</dbReference>
<evidence type="ECO:0000256" key="7">
    <source>
        <dbReference type="ARBA" id="ARBA00022771"/>
    </source>
</evidence>
<dbReference type="InterPro" id="IPR031099">
    <property type="entry name" value="BRCA1-associated"/>
</dbReference>
<dbReference type="EMBL" id="SMOL01000695">
    <property type="protein sequence ID" value="KAB2602328.1"/>
    <property type="molecule type" value="Genomic_DNA"/>
</dbReference>
<feature type="region of interest" description="Disordered" evidence="14">
    <location>
        <begin position="926"/>
        <end position="989"/>
    </location>
</feature>
<evidence type="ECO:0000313" key="19">
    <source>
        <dbReference type="Proteomes" id="UP000327157"/>
    </source>
</evidence>
<feature type="domain" description="RING-type" evidence="15">
    <location>
        <begin position="36"/>
        <end position="69"/>
    </location>
</feature>
<organism evidence="18 19">
    <name type="scientific">Pyrus ussuriensis x Pyrus communis</name>
    <dbReference type="NCBI Taxonomy" id="2448454"/>
    <lineage>
        <taxon>Eukaryota</taxon>
        <taxon>Viridiplantae</taxon>
        <taxon>Streptophyta</taxon>
        <taxon>Embryophyta</taxon>
        <taxon>Tracheophyta</taxon>
        <taxon>Spermatophyta</taxon>
        <taxon>Magnoliopsida</taxon>
        <taxon>eudicotyledons</taxon>
        <taxon>Gunneridae</taxon>
        <taxon>Pentapetalae</taxon>
        <taxon>rosids</taxon>
        <taxon>fabids</taxon>
        <taxon>Rosales</taxon>
        <taxon>Rosaceae</taxon>
        <taxon>Amygdaloideae</taxon>
        <taxon>Maleae</taxon>
        <taxon>Pyrus</taxon>
    </lineage>
</organism>
<feature type="compositionally biased region" description="Low complexity" evidence="14">
    <location>
        <begin position="740"/>
        <end position="755"/>
    </location>
</feature>
<comment type="subcellular location">
    <subcellularLocation>
        <location evidence="2">Chromosome</location>
    </subcellularLocation>
    <subcellularLocation>
        <location evidence="1">Nucleus</location>
    </subcellularLocation>
</comment>
<feature type="compositionally biased region" description="Polar residues" evidence="14">
    <location>
        <begin position="872"/>
        <end position="892"/>
    </location>
</feature>
<evidence type="ECO:0000256" key="13">
    <source>
        <dbReference type="PROSITE-ProRule" id="PRU00175"/>
    </source>
</evidence>
<sequence length="1027" mass="113224">MADANPNPKCSDSSSTRSTMNPWVLHFQKLGLELKCPLCLNLLNRPTLLPCNHIFCNSCIPSSSCPVCKAEVADRDLRPVPFMENIVAIYKSLDASFCANLLQPVSSDVRTILEQNPISPFISFAGTIAKEPFDNDQGGNSNSGQSIYSSSAHERVWAPCSLNRSVADGVGKNGKLENCSMPIDANGKVLDFARSGMGNPILQLPSSQIRAGGLEECMTVERGMNHAAQSLPNSPPSFGDAKCSDNDSCGRPCEQISENSLVRRSISNIDDSRVGQKRHDSCATEIDGHLRKKIKYEPVSETYSELEHKFSTAPNESFTKRTICAFCQSSIISVVTGPMLHYSKERLVEGDEANASNVIHVHRICIDWAPQVYFEGENVKRLKAEVLRGAKLKCTKCGLKGAALGCFVKSCRRSYHVTCAIEISKCRWDKENFLLLCPAHSSTKFPSEKSNYGKPKICPPSNSVEAPNEVNQWIICPSGLSSEEKLLLIKFAEKIGATVSKTWRPDVTHVIAALDGDGAYVRTFKTCMAILAGRWILKIDWVKACMEATDHVNEEPYEVSLDNYGCCDGPKTGRLRATNNEPNLFNGLSFYFAGDFVLDRKEDLQDLIIAAGGTVFNSSEEVLERSCLEQTASRTLVVYNLDPPEGCKLGEERHTSFEPVKSALSSAPEVEEKPISPALEEVRDKPVEQLSFSTRKKVTFDSNVKTYEHVSTNETTDPLLDSKENVKEEEGKNLEKPCQSKSSSEDSSVTSSSGSYPPNHRYQNCRDSDDEDEVLDYDEDSDLDDEDEDDYDDDDGELEYEDEIVESNRGVSTPQVMTEDFDSPMPMKLGGLNHSARDRSGYVHSVLNPVENLTQWKAVKAKGTPLMKPQKENFTQDQEPRISFSSEPSLSFKTKADQDKKQSKNPNQELAVDASLSNWLVSSEHTPVNKASTTALDTFTPEKSTSHGSNSARGHQDRPILGALTVEELRQFSASSSPRKSPSRSPDEMAIIGSVGTYWNHRAPSPAAKSLGASSYKGIPNSTSKYR</sequence>
<dbReference type="PANTHER" id="PTHR13763:SF9">
    <property type="entry name" value="BRCA1-ASSOCIATED RING DOMAIN PROTEIN 1"/>
    <property type="match status" value="1"/>
</dbReference>
<feature type="compositionally biased region" description="Basic and acidic residues" evidence="14">
    <location>
        <begin position="720"/>
        <end position="735"/>
    </location>
</feature>
<dbReference type="GO" id="GO:0005634">
    <property type="term" value="C:nucleus"/>
    <property type="evidence" value="ECO:0007669"/>
    <property type="project" value="UniProtKB-SubCell"/>
</dbReference>
<dbReference type="CDD" id="cd17734">
    <property type="entry name" value="BRCT_Bard1_rpt1"/>
    <property type="match status" value="1"/>
</dbReference>
<dbReference type="FunFam" id="3.30.40.10:FF:000310">
    <property type="entry name" value="Breast cancer associated RING 1"/>
    <property type="match status" value="1"/>
</dbReference>
<keyword evidence="9" id="KW-0234">DNA repair</keyword>
<dbReference type="SUPFAM" id="SSF57850">
    <property type="entry name" value="RING/U-box"/>
    <property type="match status" value="1"/>
</dbReference>
<keyword evidence="3" id="KW-0158">Chromosome</keyword>
<feature type="domain" description="PHD-type" evidence="17">
    <location>
        <begin position="321"/>
        <end position="441"/>
    </location>
</feature>
<feature type="domain" description="BRCT" evidence="16">
    <location>
        <begin position="480"/>
        <end position="559"/>
    </location>
</feature>
<evidence type="ECO:0000256" key="9">
    <source>
        <dbReference type="ARBA" id="ARBA00023204"/>
    </source>
</evidence>
<keyword evidence="19" id="KW-1185">Reference proteome</keyword>
<dbReference type="PANTHER" id="PTHR13763">
    <property type="entry name" value="BREAST CANCER TYPE 1 SUSCEPTIBILITY PROTEIN BRCA1"/>
    <property type="match status" value="1"/>
</dbReference>
<dbReference type="OrthoDB" id="2384350at2759"/>
<dbReference type="InterPro" id="IPR017907">
    <property type="entry name" value="Znf_RING_CS"/>
</dbReference>
<feature type="compositionally biased region" description="Low complexity" evidence="14">
    <location>
        <begin position="973"/>
        <end position="984"/>
    </location>
</feature>
<evidence type="ECO:0000256" key="14">
    <source>
        <dbReference type="SAM" id="MobiDB-lite"/>
    </source>
</evidence>
<dbReference type="InterPro" id="IPR018957">
    <property type="entry name" value="Znf_C3HC4_RING-type"/>
</dbReference>
<dbReference type="InterPro" id="IPR001841">
    <property type="entry name" value="Znf_RING"/>
</dbReference>
<feature type="region of interest" description="Disordered" evidence="14">
    <location>
        <begin position="1002"/>
        <end position="1027"/>
    </location>
</feature>
<evidence type="ECO:0000313" key="18">
    <source>
        <dbReference type="EMBL" id="KAB2602328.1"/>
    </source>
</evidence>
<dbReference type="AlphaFoldDB" id="A0A5N5FGS5"/>
<feature type="domain" description="BRCT" evidence="16">
    <location>
        <begin position="580"/>
        <end position="638"/>
    </location>
</feature>
<gene>
    <name evidence="18" type="ORF">D8674_003333</name>
</gene>
<feature type="compositionally biased region" description="Acidic residues" evidence="14">
    <location>
        <begin position="768"/>
        <end position="805"/>
    </location>
</feature>
<dbReference type="GO" id="GO:0005694">
    <property type="term" value="C:chromosome"/>
    <property type="evidence" value="ECO:0007669"/>
    <property type="project" value="UniProtKB-SubCell"/>
</dbReference>
<dbReference type="PROSITE" id="PS51805">
    <property type="entry name" value="EPHD"/>
    <property type="match status" value="1"/>
</dbReference>
<keyword evidence="4" id="KW-0479">Metal-binding</keyword>
<evidence type="ECO:0000256" key="10">
    <source>
        <dbReference type="ARBA" id="ARBA00023242"/>
    </source>
</evidence>
<keyword evidence="6" id="KW-0227">DNA damage</keyword>
<dbReference type="InterPro" id="IPR001965">
    <property type="entry name" value="Znf_PHD"/>
</dbReference>
<evidence type="ECO:0000256" key="3">
    <source>
        <dbReference type="ARBA" id="ARBA00022454"/>
    </source>
</evidence>
<feature type="region of interest" description="Disordered" evidence="14">
    <location>
        <begin position="861"/>
        <end position="911"/>
    </location>
</feature>
<evidence type="ECO:0000256" key="4">
    <source>
        <dbReference type="ARBA" id="ARBA00022723"/>
    </source>
</evidence>
<dbReference type="SMART" id="SM00249">
    <property type="entry name" value="PHD"/>
    <property type="match status" value="1"/>
</dbReference>
<dbReference type="Gene3D" id="3.30.40.10">
    <property type="entry name" value="Zinc/RING finger domain, C3HC4 (zinc finger)"/>
    <property type="match status" value="2"/>
</dbReference>
<feature type="region of interest" description="Disordered" evidence="14">
    <location>
        <begin position="650"/>
        <end position="678"/>
    </location>
</feature>
<dbReference type="PROSITE" id="PS50089">
    <property type="entry name" value="ZF_RING_2"/>
    <property type="match status" value="1"/>
</dbReference>
<dbReference type="InterPro" id="IPR013083">
    <property type="entry name" value="Znf_RING/FYVE/PHD"/>
</dbReference>
<feature type="region of interest" description="Disordered" evidence="14">
    <location>
        <begin position="709"/>
        <end position="833"/>
    </location>
</feature>
<dbReference type="InterPro" id="IPR036420">
    <property type="entry name" value="BRCT_dom_sf"/>
</dbReference>
<evidence type="ECO:0000256" key="12">
    <source>
        <dbReference type="ARBA" id="ARBA00031556"/>
    </source>
</evidence>